<keyword evidence="1" id="KW-0812">Transmembrane</keyword>
<keyword evidence="3" id="KW-1185">Reference proteome</keyword>
<dbReference type="AlphaFoldDB" id="A0A061ST07"/>
<keyword evidence="1" id="KW-1133">Transmembrane helix</keyword>
<protein>
    <submittedName>
        <fullName evidence="2">Uncharacterized protein</fullName>
    </submittedName>
</protein>
<comment type="caution">
    <text evidence="2">The sequence shown here is derived from an EMBL/GenBank/DDBJ whole genome shotgun (WGS) entry which is preliminary data.</text>
</comment>
<keyword evidence="1" id="KW-0472">Membrane</keyword>
<evidence type="ECO:0000313" key="2">
    <source>
        <dbReference type="EMBL" id="KAJ04027.1"/>
    </source>
</evidence>
<accession>A0A061ST07</accession>
<proteinExistence type="predicted"/>
<dbReference type="EMBL" id="JEMU01000003">
    <property type="protein sequence ID" value="KAJ04027.1"/>
    <property type="molecule type" value="Genomic_DNA"/>
</dbReference>
<evidence type="ECO:0000313" key="3">
    <source>
        <dbReference type="Proteomes" id="UP000027337"/>
    </source>
</evidence>
<evidence type="ECO:0000256" key="1">
    <source>
        <dbReference type="SAM" id="Phobius"/>
    </source>
</evidence>
<dbReference type="Proteomes" id="UP000027337">
    <property type="component" value="Unassembled WGS sequence"/>
</dbReference>
<feature type="transmembrane region" description="Helical" evidence="1">
    <location>
        <begin position="30"/>
        <end position="48"/>
    </location>
</feature>
<organism evidence="2 3">
    <name type="scientific">Sulfitobacter mediterraneus</name>
    <dbReference type="NCBI Taxonomy" id="83219"/>
    <lineage>
        <taxon>Bacteria</taxon>
        <taxon>Pseudomonadati</taxon>
        <taxon>Pseudomonadota</taxon>
        <taxon>Alphaproteobacteria</taxon>
        <taxon>Rhodobacterales</taxon>
        <taxon>Roseobacteraceae</taxon>
        <taxon>Sulfitobacter</taxon>
    </lineage>
</organism>
<sequence length="69" mass="7500">MPLLPEEVPMTDKPALQDRRELENLVSFDWIVFTAGIVGLAVVIIASVREGEHGLIGQLSSYVGSSSLF</sequence>
<gene>
    <name evidence="2" type="ORF">PM02_04135</name>
</gene>
<name>A0A061ST07_9RHOB</name>
<reference evidence="2 3" key="1">
    <citation type="journal article" date="2014" name="Genome Announc.">
        <title>Draft Genome Sequences of Two Isolates of the Roseobacter Group, Sulfitobacter sp. Strains 3SOLIMAR09 and 1FIGIMAR09, from Harbors of Mallorca Island (Mediterranean Sea).</title>
        <authorList>
            <person name="Mas-Llado M."/>
            <person name="Pina-Villalonga J.M."/>
            <person name="Brunet-Galmes I."/>
            <person name="Nogales B."/>
            <person name="Bosch R."/>
        </authorList>
    </citation>
    <scope>NUCLEOTIDE SEQUENCE [LARGE SCALE GENOMIC DNA]</scope>
    <source>
        <strain evidence="2 3">1FIGIMAR09</strain>
    </source>
</reference>